<proteinExistence type="predicted"/>
<gene>
    <name evidence="3" type="ORF">Zmor_012407</name>
</gene>
<sequence>MKSDVYAVKAILESRLLKQEEIKTEEQQLLKLAKENPFDLELQCKIEEQIRSENLRHNLYTAMEHIPESFSSVSMLYIKLEINGCVVKAFVDSGAQMSILSQECATRCSLMRLLDTRYQGVALGVGSAPIAGRIHAAHVKIGRAFLICSFLVLLEQSVDFILGLDMLKRHNCCIDLKSNHLRIGKCNAHFFSIIIITSNFQGPRGRVWPSSLSMSFLGITFSKKARAGPLLTMKTRYRR</sequence>
<dbReference type="GO" id="GO:0006508">
    <property type="term" value="P:proteolysis"/>
    <property type="evidence" value="ECO:0007669"/>
    <property type="project" value="InterPro"/>
</dbReference>
<dbReference type="SUPFAM" id="SSF50630">
    <property type="entry name" value="Acid proteases"/>
    <property type="match status" value="1"/>
</dbReference>
<dbReference type="EMBL" id="JALNTZ010003989">
    <property type="protein sequence ID" value="KAJ3615643.1"/>
    <property type="molecule type" value="Genomic_DNA"/>
</dbReference>
<comment type="caution">
    <text evidence="3">The sequence shown here is derived from an EMBL/GenBank/DDBJ whole genome shotgun (WGS) entry which is preliminary data.</text>
</comment>
<dbReference type="PROSITE" id="PS50175">
    <property type="entry name" value="ASP_PROT_RETROV"/>
    <property type="match status" value="1"/>
</dbReference>
<dbReference type="CDD" id="cd05479">
    <property type="entry name" value="RP_DDI"/>
    <property type="match status" value="1"/>
</dbReference>
<keyword evidence="4" id="KW-1185">Reference proteome</keyword>
<dbReference type="Gene3D" id="2.40.70.10">
    <property type="entry name" value="Acid Proteases"/>
    <property type="match status" value="1"/>
</dbReference>
<dbReference type="PANTHER" id="PTHR15397:SF3">
    <property type="entry name" value="DNA DAMAGE INDUCIBLE 1 HOMOLOG 2"/>
    <property type="match status" value="1"/>
</dbReference>
<feature type="domain" description="Peptidase A2" evidence="2">
    <location>
        <begin position="87"/>
        <end position="166"/>
    </location>
</feature>
<dbReference type="Proteomes" id="UP001168821">
    <property type="component" value="Unassembled WGS sequence"/>
</dbReference>
<dbReference type="PANTHER" id="PTHR15397">
    <property type="entry name" value="SODIUM-GLUCOSE COTRANSPORTER REGULATORY PROTEIN -RELATED"/>
    <property type="match status" value="1"/>
</dbReference>
<dbReference type="AlphaFoldDB" id="A0AA38LY53"/>
<protein>
    <recommendedName>
        <fullName evidence="2">Peptidase A2 domain-containing protein</fullName>
    </recommendedName>
</protein>
<dbReference type="GO" id="GO:0004190">
    <property type="term" value="F:aspartic-type endopeptidase activity"/>
    <property type="evidence" value="ECO:0007669"/>
    <property type="project" value="InterPro"/>
</dbReference>
<evidence type="ECO:0000313" key="4">
    <source>
        <dbReference type="Proteomes" id="UP001168821"/>
    </source>
</evidence>
<organism evidence="3 4">
    <name type="scientific">Zophobas morio</name>
    <dbReference type="NCBI Taxonomy" id="2755281"/>
    <lineage>
        <taxon>Eukaryota</taxon>
        <taxon>Metazoa</taxon>
        <taxon>Ecdysozoa</taxon>
        <taxon>Arthropoda</taxon>
        <taxon>Hexapoda</taxon>
        <taxon>Insecta</taxon>
        <taxon>Pterygota</taxon>
        <taxon>Neoptera</taxon>
        <taxon>Endopterygota</taxon>
        <taxon>Coleoptera</taxon>
        <taxon>Polyphaga</taxon>
        <taxon>Cucujiformia</taxon>
        <taxon>Tenebrionidae</taxon>
        <taxon>Zophobas</taxon>
    </lineage>
</organism>
<dbReference type="InterPro" id="IPR001995">
    <property type="entry name" value="Peptidase_A2_cat"/>
</dbReference>
<dbReference type="InterPro" id="IPR019103">
    <property type="entry name" value="Peptidase_aspartic_DDI1-type"/>
</dbReference>
<keyword evidence="1" id="KW-0378">Hydrolase</keyword>
<accession>A0AA38LY53</accession>
<evidence type="ECO:0000256" key="1">
    <source>
        <dbReference type="ARBA" id="ARBA00022801"/>
    </source>
</evidence>
<evidence type="ECO:0000313" key="3">
    <source>
        <dbReference type="EMBL" id="KAJ3615643.1"/>
    </source>
</evidence>
<name>A0AA38LY53_9CUCU</name>
<dbReference type="Pfam" id="PF09668">
    <property type="entry name" value="Asp_protease"/>
    <property type="match status" value="1"/>
</dbReference>
<dbReference type="InterPro" id="IPR021109">
    <property type="entry name" value="Peptidase_aspartic_dom_sf"/>
</dbReference>
<reference evidence="3" key="1">
    <citation type="journal article" date="2023" name="G3 (Bethesda)">
        <title>Whole genome assemblies of Zophobas morio and Tenebrio molitor.</title>
        <authorList>
            <person name="Kaur S."/>
            <person name="Stinson S.A."/>
            <person name="diCenzo G.C."/>
        </authorList>
    </citation>
    <scope>NUCLEOTIDE SEQUENCE</scope>
    <source>
        <strain evidence="3">QUZm001</strain>
    </source>
</reference>
<evidence type="ECO:0000259" key="2">
    <source>
        <dbReference type="PROSITE" id="PS50175"/>
    </source>
</evidence>